<proteinExistence type="predicted"/>
<dbReference type="AlphaFoldDB" id="A0A7R8UGX5"/>
<gene>
    <name evidence="2" type="ORF">HERILL_LOCUS3558</name>
</gene>
<feature type="chain" id="PRO_5030940931" evidence="1">
    <location>
        <begin position="24"/>
        <end position="107"/>
    </location>
</feature>
<evidence type="ECO:0000256" key="1">
    <source>
        <dbReference type="SAM" id="SignalP"/>
    </source>
</evidence>
<name>A0A7R8UGX5_HERIL</name>
<keyword evidence="1" id="KW-0732">Signal</keyword>
<sequence length="107" mass="11593">MLPAAVAAIFTVLCCTGLGDVTARLVDFSPEMFSAQESGHEKNILDLNLEKTDEASSNPATGFLVQHHAECYVEVVEKVPGRCEKLGHDTRACIAGSYMNLFDETCL</sequence>
<dbReference type="EMBL" id="LR899010">
    <property type="protein sequence ID" value="CAD7080404.1"/>
    <property type="molecule type" value="Genomic_DNA"/>
</dbReference>
<evidence type="ECO:0000313" key="2">
    <source>
        <dbReference type="EMBL" id="CAD7080404.1"/>
    </source>
</evidence>
<protein>
    <submittedName>
        <fullName evidence="2">Uncharacterized protein</fullName>
    </submittedName>
</protein>
<organism evidence="2 3">
    <name type="scientific">Hermetia illucens</name>
    <name type="common">Black soldier fly</name>
    <dbReference type="NCBI Taxonomy" id="343691"/>
    <lineage>
        <taxon>Eukaryota</taxon>
        <taxon>Metazoa</taxon>
        <taxon>Ecdysozoa</taxon>
        <taxon>Arthropoda</taxon>
        <taxon>Hexapoda</taxon>
        <taxon>Insecta</taxon>
        <taxon>Pterygota</taxon>
        <taxon>Neoptera</taxon>
        <taxon>Endopterygota</taxon>
        <taxon>Diptera</taxon>
        <taxon>Brachycera</taxon>
        <taxon>Stratiomyomorpha</taxon>
        <taxon>Stratiomyidae</taxon>
        <taxon>Hermetiinae</taxon>
        <taxon>Hermetia</taxon>
    </lineage>
</organism>
<dbReference type="InParanoid" id="A0A7R8UGX5"/>
<keyword evidence="3" id="KW-1185">Reference proteome</keyword>
<dbReference type="Proteomes" id="UP000594454">
    <property type="component" value="Chromosome 2"/>
</dbReference>
<feature type="signal peptide" evidence="1">
    <location>
        <begin position="1"/>
        <end position="23"/>
    </location>
</feature>
<reference evidence="2 3" key="1">
    <citation type="submission" date="2020-11" db="EMBL/GenBank/DDBJ databases">
        <authorList>
            <person name="Wallbank WR R."/>
            <person name="Pardo Diaz C."/>
            <person name="Kozak K."/>
            <person name="Martin S."/>
            <person name="Jiggins C."/>
            <person name="Moest M."/>
            <person name="Warren A I."/>
            <person name="Generalovic N T."/>
            <person name="Byers J.R.P. K."/>
            <person name="Montejo-Kovacevich G."/>
            <person name="Yen C E."/>
        </authorList>
    </citation>
    <scope>NUCLEOTIDE SEQUENCE [LARGE SCALE GENOMIC DNA]</scope>
</reference>
<accession>A0A7R8UGX5</accession>
<evidence type="ECO:0000313" key="3">
    <source>
        <dbReference type="Proteomes" id="UP000594454"/>
    </source>
</evidence>